<dbReference type="RefSeq" id="YP_009218103.1">
    <property type="nucleotide sequence ID" value="NC_029007.1"/>
</dbReference>
<keyword evidence="2" id="KW-1185">Reference proteome</keyword>
<reference evidence="1 2" key="1">
    <citation type="submission" date="2014-08" db="EMBL/GenBank/DDBJ databases">
        <title>Isolation and characterization of bacteriophages infecting R. solanacearum from Thailand.</title>
        <authorList>
            <person name="Narulita E."/>
            <person name="Kawasaki T."/>
            <person name="Fujie M."/>
            <person name="Yamada T."/>
        </authorList>
    </citation>
    <scope>NUCLEOTIDE SEQUENCE [LARGE SCALE GENOMIC DNA]</scope>
</reference>
<name>A0A077KRW5_9CAUD</name>
<dbReference type="OrthoDB" id="34959at10239"/>
<dbReference type="Proteomes" id="UP000203427">
    <property type="component" value="Segment"/>
</dbReference>
<protein>
    <submittedName>
        <fullName evidence="1">Uncharacterized protein</fullName>
    </submittedName>
</protein>
<organism evidence="1 2">
    <name type="scientific">Ralstonia phage RSJ5</name>
    <dbReference type="NCBI Taxonomy" id="1538364"/>
    <lineage>
        <taxon>Viruses</taxon>
        <taxon>Duplodnaviria</taxon>
        <taxon>Heunggongvirae</taxon>
        <taxon>Uroviricota</taxon>
        <taxon>Caudoviricetes</taxon>
        <taxon>Autographivirales</taxon>
        <taxon>Autonotataviridae</taxon>
        <taxon>Risjevirus</taxon>
        <taxon>Risjevirus RSJ5</taxon>
    </lineage>
</organism>
<evidence type="ECO:0000313" key="1">
    <source>
        <dbReference type="EMBL" id="BAP34905.1"/>
    </source>
</evidence>
<accession>A0A077KRW5</accession>
<sequence length="98" mass="10419">MAKPLIDQLTAIEASIKTLTEKRDGIAAAIEAEQALTNIATGSSITFNYGRAETRKEYTGVVKGVADTDKGKRIKVEYGEGFDATIVIIDTSAIVKVG</sequence>
<evidence type="ECO:0000313" key="2">
    <source>
        <dbReference type="Proteomes" id="UP000203427"/>
    </source>
</evidence>
<dbReference type="EMBL" id="AB983711">
    <property type="protein sequence ID" value="BAP34905.1"/>
    <property type="molecule type" value="Genomic_DNA"/>
</dbReference>
<dbReference type="KEGG" id="vg:26644279"/>
<proteinExistence type="predicted"/>
<dbReference type="GeneID" id="26644279"/>